<evidence type="ECO:0000256" key="3">
    <source>
        <dbReference type="ARBA" id="ARBA00023015"/>
    </source>
</evidence>
<evidence type="ECO:0000256" key="4">
    <source>
        <dbReference type="ARBA" id="ARBA00023125"/>
    </source>
</evidence>
<dbReference type="GO" id="GO:0003677">
    <property type="term" value="F:DNA binding"/>
    <property type="evidence" value="ECO:0007669"/>
    <property type="project" value="UniProtKB-KW"/>
</dbReference>
<dbReference type="InterPro" id="IPR001789">
    <property type="entry name" value="Sig_transdc_resp-reg_receiver"/>
</dbReference>
<accession>A0A1F5RC22</accession>
<keyword evidence="3" id="KW-0805">Transcription regulation</keyword>
<dbReference type="Gene3D" id="3.40.50.2300">
    <property type="match status" value="1"/>
</dbReference>
<dbReference type="FunFam" id="3.40.50.2300:FF:000001">
    <property type="entry name" value="DNA-binding response regulator PhoB"/>
    <property type="match status" value="1"/>
</dbReference>
<keyword evidence="4" id="KW-0238">DNA-binding</keyword>
<evidence type="ECO:0000256" key="6">
    <source>
        <dbReference type="PROSITE-ProRule" id="PRU00169"/>
    </source>
</evidence>
<protein>
    <recommendedName>
        <fullName evidence="7">Response regulatory domain-containing protein</fullName>
    </recommendedName>
</protein>
<keyword evidence="1 6" id="KW-0597">Phosphoprotein</keyword>
<dbReference type="InterPro" id="IPR050595">
    <property type="entry name" value="Bact_response_regulator"/>
</dbReference>
<dbReference type="Pfam" id="PF00072">
    <property type="entry name" value="Response_reg"/>
    <property type="match status" value="1"/>
</dbReference>
<dbReference type="CDD" id="cd17574">
    <property type="entry name" value="REC_OmpR"/>
    <property type="match status" value="1"/>
</dbReference>
<name>A0A1F5RC22_9BACT</name>
<dbReference type="SMART" id="SM00448">
    <property type="entry name" value="REC"/>
    <property type="match status" value="1"/>
</dbReference>
<organism evidence="8 9">
    <name type="scientific">Candidatus Edwardsbacteria bacterium GWF2_54_11</name>
    <dbReference type="NCBI Taxonomy" id="1817851"/>
    <lineage>
        <taxon>Bacteria</taxon>
        <taxon>Candidatus Edwardsiibacteriota</taxon>
    </lineage>
</organism>
<dbReference type="PANTHER" id="PTHR44591:SF3">
    <property type="entry name" value="RESPONSE REGULATORY DOMAIN-CONTAINING PROTEIN"/>
    <property type="match status" value="1"/>
</dbReference>
<evidence type="ECO:0000313" key="8">
    <source>
        <dbReference type="EMBL" id="OGF11952.1"/>
    </source>
</evidence>
<feature type="modified residue" description="4-aspartylphosphate" evidence="6">
    <location>
        <position position="54"/>
    </location>
</feature>
<keyword evidence="5" id="KW-0804">Transcription</keyword>
<dbReference type="SUPFAM" id="SSF52172">
    <property type="entry name" value="CheY-like"/>
    <property type="match status" value="1"/>
</dbReference>
<keyword evidence="2" id="KW-0902">Two-component regulatory system</keyword>
<dbReference type="InterPro" id="IPR011006">
    <property type="entry name" value="CheY-like_superfamily"/>
</dbReference>
<proteinExistence type="predicted"/>
<evidence type="ECO:0000313" key="9">
    <source>
        <dbReference type="Proteomes" id="UP000177230"/>
    </source>
</evidence>
<dbReference type="EMBL" id="MFFM01000034">
    <property type="protein sequence ID" value="OGF11952.1"/>
    <property type="molecule type" value="Genomic_DNA"/>
</dbReference>
<evidence type="ECO:0000259" key="7">
    <source>
        <dbReference type="PROSITE" id="PS50110"/>
    </source>
</evidence>
<evidence type="ECO:0000256" key="2">
    <source>
        <dbReference type="ARBA" id="ARBA00023012"/>
    </source>
</evidence>
<feature type="domain" description="Response regulatory" evidence="7">
    <location>
        <begin position="5"/>
        <end position="121"/>
    </location>
</feature>
<dbReference type="AlphaFoldDB" id="A0A1F5RC22"/>
<evidence type="ECO:0000256" key="5">
    <source>
        <dbReference type="ARBA" id="ARBA00023163"/>
    </source>
</evidence>
<dbReference type="Proteomes" id="UP000177230">
    <property type="component" value="Unassembled WGS sequence"/>
</dbReference>
<dbReference type="GO" id="GO:0000160">
    <property type="term" value="P:phosphorelay signal transduction system"/>
    <property type="evidence" value="ECO:0007669"/>
    <property type="project" value="UniProtKB-KW"/>
</dbReference>
<gene>
    <name evidence="8" type="ORF">A2024_02890</name>
</gene>
<sequence>MENYTILVVEDEANMARLLEFQLRKAGYQVIQARDGQDGLQVAREKQVDLILTDIMMPMMDGYELCRAVKKSPDLKHLPVLMLSAKIDRASIIHGYAVGAARYLTKPLKREELYKGIDLRLKYASKARSMLARKAKEWSGKLSVVNIFKLLELFSVGGWTGRIEIINIEGQHGCLHLNQGAIEHCSLEGQINMFNIFVVLSWEQGSFEATRY</sequence>
<dbReference type="PANTHER" id="PTHR44591">
    <property type="entry name" value="STRESS RESPONSE REGULATOR PROTEIN 1"/>
    <property type="match status" value="1"/>
</dbReference>
<comment type="caution">
    <text evidence="8">The sequence shown here is derived from an EMBL/GenBank/DDBJ whole genome shotgun (WGS) entry which is preliminary data.</text>
</comment>
<reference evidence="8 9" key="1">
    <citation type="journal article" date="2016" name="Nat. Commun.">
        <title>Thousands of microbial genomes shed light on interconnected biogeochemical processes in an aquifer system.</title>
        <authorList>
            <person name="Anantharaman K."/>
            <person name="Brown C.T."/>
            <person name="Hug L.A."/>
            <person name="Sharon I."/>
            <person name="Castelle C.J."/>
            <person name="Probst A.J."/>
            <person name="Thomas B.C."/>
            <person name="Singh A."/>
            <person name="Wilkins M.J."/>
            <person name="Karaoz U."/>
            <person name="Brodie E.L."/>
            <person name="Williams K.H."/>
            <person name="Hubbard S.S."/>
            <person name="Banfield J.F."/>
        </authorList>
    </citation>
    <scope>NUCLEOTIDE SEQUENCE [LARGE SCALE GENOMIC DNA]</scope>
</reference>
<dbReference type="PROSITE" id="PS50110">
    <property type="entry name" value="RESPONSE_REGULATORY"/>
    <property type="match status" value="1"/>
</dbReference>
<evidence type="ECO:0000256" key="1">
    <source>
        <dbReference type="ARBA" id="ARBA00022553"/>
    </source>
</evidence>